<dbReference type="InterPro" id="IPR011006">
    <property type="entry name" value="CheY-like_superfamily"/>
</dbReference>
<feature type="modified residue" description="4-aspartylphosphate" evidence="2">
    <location>
        <position position="61"/>
    </location>
</feature>
<proteinExistence type="predicted"/>
<dbReference type="EMBL" id="JADIKJ010000002">
    <property type="protein sequence ID" value="MFK2899045.1"/>
    <property type="molecule type" value="Genomic_DNA"/>
</dbReference>
<dbReference type="Gene3D" id="3.40.50.2300">
    <property type="match status" value="1"/>
</dbReference>
<dbReference type="SMART" id="SM00448">
    <property type="entry name" value="REC"/>
    <property type="match status" value="1"/>
</dbReference>
<protein>
    <submittedName>
        <fullName evidence="5">Response regulator</fullName>
    </submittedName>
</protein>
<dbReference type="Gene3D" id="1.20.120.160">
    <property type="entry name" value="HPT domain"/>
    <property type="match status" value="1"/>
</dbReference>
<gene>
    <name evidence="5" type="ORF">ISP15_01685</name>
</gene>
<dbReference type="InterPro" id="IPR001789">
    <property type="entry name" value="Sig_transdc_resp-reg_receiver"/>
</dbReference>
<keyword evidence="6" id="KW-1185">Reference proteome</keyword>
<evidence type="ECO:0000256" key="1">
    <source>
        <dbReference type="ARBA" id="ARBA00022553"/>
    </source>
</evidence>
<dbReference type="SUPFAM" id="SSF52172">
    <property type="entry name" value="CheY-like"/>
    <property type="match status" value="1"/>
</dbReference>
<dbReference type="PANTHER" id="PTHR44591">
    <property type="entry name" value="STRESS RESPONSE REGULATOR PROTEIN 1"/>
    <property type="match status" value="1"/>
</dbReference>
<sequence length="240" mass="25478">MPYSDRPCVKPSVLVADDDAISRSFLGEALSQLGVNVALAADGGEALQLARDESFDLLILDCRMPLAGALEVLAALRQDPSAGSVGTPAIASSAELDTHEQRALLAAGFDAVLLKPCGMQELQDALALAAPQPRHLPLLDDELALRASGTPAVVQALRGLFRQELQTLCLELDDLGTDAKALEARLHKLRSSCGFCGAASLSGQIVSLQRHLRLGHRGAMLPLMDFRRALLRTSEALETP</sequence>
<dbReference type="PANTHER" id="PTHR44591:SF3">
    <property type="entry name" value="RESPONSE REGULATORY DOMAIN-CONTAINING PROTEIN"/>
    <property type="match status" value="1"/>
</dbReference>
<evidence type="ECO:0000256" key="2">
    <source>
        <dbReference type="PROSITE-ProRule" id="PRU00169"/>
    </source>
</evidence>
<dbReference type="PROSITE" id="PS50110">
    <property type="entry name" value="RESPONSE_REGULATORY"/>
    <property type="match status" value="1"/>
</dbReference>
<evidence type="ECO:0000256" key="3">
    <source>
        <dbReference type="SAM" id="Coils"/>
    </source>
</evidence>
<organism evidence="5 6">
    <name type="scientific">Dyella jejuensis</name>
    <dbReference type="NCBI Taxonomy" id="1432009"/>
    <lineage>
        <taxon>Bacteria</taxon>
        <taxon>Pseudomonadati</taxon>
        <taxon>Pseudomonadota</taxon>
        <taxon>Gammaproteobacteria</taxon>
        <taxon>Lysobacterales</taxon>
        <taxon>Rhodanobacteraceae</taxon>
        <taxon>Dyella</taxon>
    </lineage>
</organism>
<dbReference type="RefSeq" id="WP_404544408.1">
    <property type="nucleotide sequence ID" value="NZ_JADIKJ010000002.1"/>
</dbReference>
<dbReference type="InterPro" id="IPR036641">
    <property type="entry name" value="HPT_dom_sf"/>
</dbReference>
<keyword evidence="3" id="KW-0175">Coiled coil</keyword>
<evidence type="ECO:0000313" key="5">
    <source>
        <dbReference type="EMBL" id="MFK2899045.1"/>
    </source>
</evidence>
<dbReference type="Pfam" id="PF00072">
    <property type="entry name" value="Response_reg"/>
    <property type="match status" value="1"/>
</dbReference>
<comment type="caution">
    <text evidence="5">The sequence shown here is derived from an EMBL/GenBank/DDBJ whole genome shotgun (WGS) entry which is preliminary data.</text>
</comment>
<evidence type="ECO:0000313" key="6">
    <source>
        <dbReference type="Proteomes" id="UP001620461"/>
    </source>
</evidence>
<keyword evidence="1 2" id="KW-0597">Phosphoprotein</keyword>
<dbReference type="CDD" id="cd17546">
    <property type="entry name" value="REC_hyHK_CKI1_RcsC-like"/>
    <property type="match status" value="1"/>
</dbReference>
<feature type="coiled-coil region" evidence="3">
    <location>
        <begin position="165"/>
        <end position="192"/>
    </location>
</feature>
<evidence type="ECO:0000259" key="4">
    <source>
        <dbReference type="PROSITE" id="PS50110"/>
    </source>
</evidence>
<accession>A0ABW8JGV6</accession>
<reference evidence="5 6" key="1">
    <citation type="submission" date="2020-10" db="EMBL/GenBank/DDBJ databases">
        <title>Phylogeny of dyella-like bacteria.</title>
        <authorList>
            <person name="Fu J."/>
        </authorList>
    </citation>
    <scope>NUCLEOTIDE SEQUENCE [LARGE SCALE GENOMIC DNA]</scope>
    <source>
        <strain evidence="5 6">JP1</strain>
    </source>
</reference>
<dbReference type="Proteomes" id="UP001620461">
    <property type="component" value="Unassembled WGS sequence"/>
</dbReference>
<feature type="domain" description="Response regulatory" evidence="4">
    <location>
        <begin position="12"/>
        <end position="130"/>
    </location>
</feature>
<dbReference type="InterPro" id="IPR050595">
    <property type="entry name" value="Bact_response_regulator"/>
</dbReference>
<dbReference type="SUPFAM" id="SSF47226">
    <property type="entry name" value="Histidine-containing phosphotransfer domain, HPT domain"/>
    <property type="match status" value="1"/>
</dbReference>
<name>A0ABW8JGV6_9GAMM</name>